<evidence type="ECO:0000313" key="2">
    <source>
        <dbReference type="EMBL" id="KAF5807559.1"/>
    </source>
</evidence>
<accession>A0A9K3NP39</accession>
<feature type="region of interest" description="Disordered" evidence="1">
    <location>
        <begin position="179"/>
        <end position="269"/>
    </location>
</feature>
<feature type="region of interest" description="Disordered" evidence="1">
    <location>
        <begin position="85"/>
        <end position="104"/>
    </location>
</feature>
<evidence type="ECO:0000313" key="3">
    <source>
        <dbReference type="Proteomes" id="UP000215914"/>
    </source>
</evidence>
<dbReference type="Proteomes" id="UP000215914">
    <property type="component" value="Unassembled WGS sequence"/>
</dbReference>
<feature type="compositionally biased region" description="Polar residues" evidence="1">
    <location>
        <begin position="250"/>
        <end position="269"/>
    </location>
</feature>
<dbReference type="Gramene" id="mRNA:HanXRQr2_Chr05g0235021">
    <property type="protein sequence ID" value="CDS:HanXRQr2_Chr05g0235021.1"/>
    <property type="gene ID" value="HanXRQr2_Chr05g0235021"/>
</dbReference>
<name>A0A9K3NP39_HELAN</name>
<reference evidence="2" key="2">
    <citation type="submission" date="2020-06" db="EMBL/GenBank/DDBJ databases">
        <title>Helianthus annuus Genome sequencing and assembly Release 2.</title>
        <authorList>
            <person name="Gouzy J."/>
            <person name="Langlade N."/>
            <person name="Munos S."/>
        </authorList>
    </citation>
    <scope>NUCLEOTIDE SEQUENCE</scope>
    <source>
        <tissue evidence="2">Leaves</tissue>
    </source>
</reference>
<feature type="region of interest" description="Disordered" evidence="1">
    <location>
        <begin position="328"/>
        <end position="366"/>
    </location>
</feature>
<evidence type="ECO:0000256" key="1">
    <source>
        <dbReference type="SAM" id="MobiDB-lite"/>
    </source>
</evidence>
<feature type="compositionally biased region" description="Low complexity" evidence="1">
    <location>
        <begin position="204"/>
        <end position="213"/>
    </location>
</feature>
<feature type="compositionally biased region" description="Basic and acidic residues" evidence="1">
    <location>
        <begin position="215"/>
        <end position="231"/>
    </location>
</feature>
<organism evidence="2 3">
    <name type="scientific">Helianthus annuus</name>
    <name type="common">Common sunflower</name>
    <dbReference type="NCBI Taxonomy" id="4232"/>
    <lineage>
        <taxon>Eukaryota</taxon>
        <taxon>Viridiplantae</taxon>
        <taxon>Streptophyta</taxon>
        <taxon>Embryophyta</taxon>
        <taxon>Tracheophyta</taxon>
        <taxon>Spermatophyta</taxon>
        <taxon>Magnoliopsida</taxon>
        <taxon>eudicotyledons</taxon>
        <taxon>Gunneridae</taxon>
        <taxon>Pentapetalae</taxon>
        <taxon>asterids</taxon>
        <taxon>campanulids</taxon>
        <taxon>Asterales</taxon>
        <taxon>Asteraceae</taxon>
        <taxon>Asteroideae</taxon>
        <taxon>Heliantheae alliance</taxon>
        <taxon>Heliantheae</taxon>
        <taxon>Helianthus</taxon>
    </lineage>
</organism>
<protein>
    <recommendedName>
        <fullName evidence="4">Membrane-associated kinase regulator</fullName>
    </recommendedName>
</protein>
<dbReference type="PANTHER" id="PTHR31722">
    <property type="entry name" value="OS06G0675200 PROTEIN"/>
    <property type="match status" value="1"/>
</dbReference>
<feature type="compositionally biased region" description="Low complexity" evidence="1">
    <location>
        <begin position="342"/>
        <end position="359"/>
    </location>
</feature>
<reference evidence="2" key="1">
    <citation type="journal article" date="2017" name="Nature">
        <title>The sunflower genome provides insights into oil metabolism, flowering and Asterid evolution.</title>
        <authorList>
            <person name="Badouin H."/>
            <person name="Gouzy J."/>
            <person name="Grassa C.J."/>
            <person name="Murat F."/>
            <person name="Staton S.E."/>
            <person name="Cottret L."/>
            <person name="Lelandais-Briere C."/>
            <person name="Owens G.L."/>
            <person name="Carrere S."/>
            <person name="Mayjonade B."/>
            <person name="Legrand L."/>
            <person name="Gill N."/>
            <person name="Kane N.C."/>
            <person name="Bowers J.E."/>
            <person name="Hubner S."/>
            <person name="Bellec A."/>
            <person name="Berard A."/>
            <person name="Berges H."/>
            <person name="Blanchet N."/>
            <person name="Boniface M.C."/>
            <person name="Brunel D."/>
            <person name="Catrice O."/>
            <person name="Chaidir N."/>
            <person name="Claudel C."/>
            <person name="Donnadieu C."/>
            <person name="Faraut T."/>
            <person name="Fievet G."/>
            <person name="Helmstetter N."/>
            <person name="King M."/>
            <person name="Knapp S.J."/>
            <person name="Lai Z."/>
            <person name="Le Paslier M.C."/>
            <person name="Lippi Y."/>
            <person name="Lorenzon L."/>
            <person name="Mandel J.R."/>
            <person name="Marage G."/>
            <person name="Marchand G."/>
            <person name="Marquand E."/>
            <person name="Bret-Mestries E."/>
            <person name="Morien E."/>
            <person name="Nambeesan S."/>
            <person name="Nguyen T."/>
            <person name="Pegot-Espagnet P."/>
            <person name="Pouilly N."/>
            <person name="Raftis F."/>
            <person name="Sallet E."/>
            <person name="Schiex T."/>
            <person name="Thomas J."/>
            <person name="Vandecasteele C."/>
            <person name="Vares D."/>
            <person name="Vear F."/>
            <person name="Vautrin S."/>
            <person name="Crespi M."/>
            <person name="Mangin B."/>
            <person name="Burke J.M."/>
            <person name="Salse J."/>
            <person name="Munos S."/>
            <person name="Vincourt P."/>
            <person name="Rieseberg L.H."/>
            <person name="Langlade N.B."/>
        </authorList>
    </citation>
    <scope>NUCLEOTIDE SEQUENCE</scope>
    <source>
        <tissue evidence="2">Leaves</tissue>
    </source>
</reference>
<dbReference type="EMBL" id="MNCJ02000320">
    <property type="protein sequence ID" value="KAF5807559.1"/>
    <property type="molecule type" value="Genomic_DNA"/>
</dbReference>
<evidence type="ECO:0008006" key="4">
    <source>
        <dbReference type="Google" id="ProtNLM"/>
    </source>
</evidence>
<dbReference type="PANTHER" id="PTHR31722:SF0">
    <property type="entry name" value="OS06G0675200 PROTEIN"/>
    <property type="match status" value="1"/>
</dbReference>
<dbReference type="AlphaFoldDB" id="A0A9K3NP39"/>
<feature type="region of interest" description="Disordered" evidence="1">
    <location>
        <begin position="142"/>
        <end position="163"/>
    </location>
</feature>
<keyword evidence="3" id="KW-1185">Reference proteome</keyword>
<proteinExistence type="predicted"/>
<sequence>MTSTCINHPHTALSPDKFLHIPPPYTAGKMHDNNKLSDLPEESDPELSDIVDFEFRLDEPVNMLPADQLFSDGKLFPLNFPVSSSSSVVTEPEPEPSDPPEISPIINGVSVVDSFLYTPKVPKCSSKWKELLGLRKLYQNSSNTKLTTSSSSSLQSSSTGNGNGSTAIKSIKHFLYRSSKPSTDSSVNLPLLNDTDNEPATVTSRHSLSSSSSGHDPDELPRLSLDSEKQLKNTNPNPNNPPRMKLVKTRTLSTDGSIRGVSTESPRMNSSGKIVFHSLERSSSSPSSFNGGCRLKNRGMERSYSANVRITPVLNVPVCSLRGFPLFSSSSSSSSQKHEGCSSNSNSNNRASRNQQMNNKSKTDRS</sequence>
<comment type="caution">
    <text evidence="2">The sequence shown here is derived from an EMBL/GenBank/DDBJ whole genome shotgun (WGS) entry which is preliminary data.</text>
</comment>
<gene>
    <name evidence="2" type="ORF">HanXRQr2_Chr05g0235021</name>
</gene>
<dbReference type="OrthoDB" id="689767at2759"/>
<feature type="compositionally biased region" description="Polar residues" evidence="1">
    <location>
        <begin position="179"/>
        <end position="188"/>
    </location>
</feature>